<protein>
    <submittedName>
        <fullName evidence="1">Uncharacterized protein</fullName>
    </submittedName>
</protein>
<dbReference type="OrthoDB" id="5813699at2759"/>
<proteinExistence type="predicted"/>
<reference evidence="1 2" key="1">
    <citation type="submission" date="2020-08" db="EMBL/GenBank/DDBJ databases">
        <authorList>
            <person name="Koutsovoulos G."/>
            <person name="Danchin GJ E."/>
        </authorList>
    </citation>
    <scope>NUCLEOTIDE SEQUENCE [LARGE SCALE GENOMIC DNA]</scope>
</reference>
<accession>A0A6V7W5G4</accession>
<dbReference type="AlphaFoldDB" id="A0A6V7W5G4"/>
<organism evidence="1 2">
    <name type="scientific">Meloidogyne enterolobii</name>
    <name type="common">Root-knot nematode worm</name>
    <name type="synonym">Meloidogyne mayaguensis</name>
    <dbReference type="NCBI Taxonomy" id="390850"/>
    <lineage>
        <taxon>Eukaryota</taxon>
        <taxon>Metazoa</taxon>
        <taxon>Ecdysozoa</taxon>
        <taxon>Nematoda</taxon>
        <taxon>Chromadorea</taxon>
        <taxon>Rhabditida</taxon>
        <taxon>Tylenchina</taxon>
        <taxon>Tylenchomorpha</taxon>
        <taxon>Tylenchoidea</taxon>
        <taxon>Meloidogynidae</taxon>
        <taxon>Meloidogyninae</taxon>
        <taxon>Meloidogyne</taxon>
    </lineage>
</organism>
<name>A0A6V7W5G4_MELEN</name>
<comment type="caution">
    <text evidence="1">The sequence shown here is derived from an EMBL/GenBank/DDBJ whole genome shotgun (WGS) entry which is preliminary data.</text>
</comment>
<gene>
    <name evidence="1" type="ORF">MENT_LOCUS34503</name>
</gene>
<evidence type="ECO:0000313" key="2">
    <source>
        <dbReference type="Proteomes" id="UP000580250"/>
    </source>
</evidence>
<dbReference type="Proteomes" id="UP000580250">
    <property type="component" value="Unassembled WGS sequence"/>
</dbReference>
<evidence type="ECO:0000313" key="1">
    <source>
        <dbReference type="EMBL" id="CAD2182300.1"/>
    </source>
</evidence>
<dbReference type="EMBL" id="CAJEWN010000427">
    <property type="protein sequence ID" value="CAD2182300.1"/>
    <property type="molecule type" value="Genomic_DNA"/>
</dbReference>
<sequence length="45" mass="5345">MGCTMSQEERAALERSKMIEKNLKEEFVHIQKNISEVFKQLFSKK</sequence>